<dbReference type="RefSeq" id="WP_337678832.1">
    <property type="nucleotide sequence ID" value="NZ_JBBFKB010000094.1"/>
</dbReference>
<name>A0AB35XWD5_9FIRM</name>
<comment type="caution">
    <text evidence="1">The sequence shown here is derived from an EMBL/GenBank/DDBJ whole genome shotgun (WGS) entry which is preliminary data.</text>
</comment>
<evidence type="ECO:0000313" key="1">
    <source>
        <dbReference type="EMBL" id="MEJ3690292.1"/>
    </source>
</evidence>
<protein>
    <submittedName>
        <fullName evidence="1">Uncharacterized protein</fullName>
    </submittedName>
</protein>
<organism evidence="1 2">
    <name type="scientific">Faecalibacterium taiwanense</name>
    <dbReference type="NCBI Taxonomy" id="3030638"/>
    <lineage>
        <taxon>Bacteria</taxon>
        <taxon>Bacillati</taxon>
        <taxon>Bacillota</taxon>
        <taxon>Clostridia</taxon>
        <taxon>Eubacteriales</taxon>
        <taxon>Oscillospiraceae</taxon>
        <taxon>Faecalibacterium</taxon>
    </lineage>
</organism>
<evidence type="ECO:0000313" key="2">
    <source>
        <dbReference type="Proteomes" id="UP001379600"/>
    </source>
</evidence>
<proteinExistence type="predicted"/>
<dbReference type="EMBL" id="JBBFKC010000002">
    <property type="protein sequence ID" value="MEJ3690292.1"/>
    <property type="molecule type" value="Genomic_DNA"/>
</dbReference>
<sequence length="100" mass="11072">MIPVTFDTAATLQFGSEGHPTSLHFAIPEEWKTCKIRLHLRRSDGSFVPPMQLDENGCVKVNRSDSGKTGGQWMLSAESPDGKVSYSRIGKYVTPMEVTQ</sequence>
<dbReference type="AlphaFoldDB" id="A0AB35XWD5"/>
<dbReference type="Proteomes" id="UP001379600">
    <property type="component" value="Unassembled WGS sequence"/>
</dbReference>
<reference evidence="1 2" key="1">
    <citation type="submission" date="2024-03" db="EMBL/GenBank/DDBJ databases">
        <authorList>
            <person name="Plomp N."/>
            <person name="Harmsen H.J."/>
        </authorList>
    </citation>
    <scope>NUCLEOTIDE SEQUENCE [LARGE SCALE GENOMIC DNA]</scope>
    <source>
        <strain evidence="1 2">HTF-76H</strain>
    </source>
</reference>
<keyword evidence="2" id="KW-1185">Reference proteome</keyword>
<accession>A0AB35XWD5</accession>
<gene>
    <name evidence="1" type="ORF">WF787_03495</name>
</gene>